<accession>A0A1T4XTH5</accession>
<evidence type="ECO:0000313" key="2">
    <source>
        <dbReference type="Proteomes" id="UP000190774"/>
    </source>
</evidence>
<name>A0A1T4XTH5_9BACT</name>
<gene>
    <name evidence="1" type="ORF">SAMN02745166_01992</name>
</gene>
<dbReference type="Proteomes" id="UP000190774">
    <property type="component" value="Unassembled WGS sequence"/>
</dbReference>
<dbReference type="GO" id="GO:0008168">
    <property type="term" value="F:methyltransferase activity"/>
    <property type="evidence" value="ECO:0007669"/>
    <property type="project" value="UniProtKB-KW"/>
</dbReference>
<dbReference type="SUPFAM" id="SSF53335">
    <property type="entry name" value="S-adenosyl-L-methionine-dependent methyltransferases"/>
    <property type="match status" value="1"/>
</dbReference>
<dbReference type="STRING" id="48467.SAMN02745166_01992"/>
<dbReference type="Gene3D" id="3.40.50.150">
    <property type="entry name" value="Vaccinia Virus protein VP39"/>
    <property type="match status" value="1"/>
</dbReference>
<reference evidence="2" key="1">
    <citation type="submission" date="2017-02" db="EMBL/GenBank/DDBJ databases">
        <authorList>
            <person name="Varghese N."/>
            <person name="Submissions S."/>
        </authorList>
    </citation>
    <scope>NUCLEOTIDE SEQUENCE [LARGE SCALE GENOMIC DNA]</scope>
    <source>
        <strain evidence="2">ATCC 700200</strain>
    </source>
</reference>
<sequence length="210" mass="24247">MINKIRPHRIFDLVPAEEKSAVICLPQKKSLTSMLERGILLSLAKAVKPQRIFEFGTYLGETTFMLAENTEAEVFTLDLGESYDSPQLDNFEKNNLAQHRSNQKQWEIRECGKRVTQLLGDSTLFDFSSYHGSIQFVLIDGGHQTEVVIKDTENALALLDRSKPGCVIWHDYNNPHYEITQYLDGLSESLKLFYIEETKYVVYFNEHFPF</sequence>
<evidence type="ECO:0000313" key="1">
    <source>
        <dbReference type="EMBL" id="SKA92852.1"/>
    </source>
</evidence>
<dbReference type="Pfam" id="PF13578">
    <property type="entry name" value="Methyltransf_24"/>
    <property type="match status" value="1"/>
</dbReference>
<keyword evidence="1" id="KW-0808">Transferase</keyword>
<dbReference type="RefSeq" id="WP_139373165.1">
    <property type="nucleotide sequence ID" value="NZ_FUYE01000005.1"/>
</dbReference>
<organism evidence="1 2">
    <name type="scientific">Prosthecobacter debontii</name>
    <dbReference type="NCBI Taxonomy" id="48467"/>
    <lineage>
        <taxon>Bacteria</taxon>
        <taxon>Pseudomonadati</taxon>
        <taxon>Verrucomicrobiota</taxon>
        <taxon>Verrucomicrobiia</taxon>
        <taxon>Verrucomicrobiales</taxon>
        <taxon>Verrucomicrobiaceae</taxon>
        <taxon>Prosthecobacter</taxon>
    </lineage>
</organism>
<keyword evidence="2" id="KW-1185">Reference proteome</keyword>
<dbReference type="OrthoDB" id="5464618at2"/>
<proteinExistence type="predicted"/>
<dbReference type="AlphaFoldDB" id="A0A1T4XTH5"/>
<dbReference type="GO" id="GO:0032259">
    <property type="term" value="P:methylation"/>
    <property type="evidence" value="ECO:0007669"/>
    <property type="project" value="UniProtKB-KW"/>
</dbReference>
<dbReference type="InterPro" id="IPR029063">
    <property type="entry name" value="SAM-dependent_MTases_sf"/>
</dbReference>
<protein>
    <submittedName>
        <fullName evidence="1">Methyltransferase domain-containing protein</fullName>
    </submittedName>
</protein>
<dbReference type="EMBL" id="FUYE01000005">
    <property type="protein sequence ID" value="SKA92852.1"/>
    <property type="molecule type" value="Genomic_DNA"/>
</dbReference>
<keyword evidence="1" id="KW-0489">Methyltransferase</keyword>